<feature type="compositionally biased region" description="Basic and acidic residues" evidence="1">
    <location>
        <begin position="124"/>
        <end position="135"/>
    </location>
</feature>
<feature type="compositionally biased region" description="Low complexity" evidence="1">
    <location>
        <begin position="95"/>
        <end position="104"/>
    </location>
</feature>
<evidence type="ECO:0000313" key="2">
    <source>
        <dbReference type="EMBL" id="KJH51295.1"/>
    </source>
</evidence>
<proteinExistence type="predicted"/>
<protein>
    <submittedName>
        <fullName evidence="2">Uncharacterized protein</fullName>
    </submittedName>
</protein>
<reference evidence="3" key="2">
    <citation type="journal article" date="2016" name="Sci. Rep.">
        <title>Dictyocaulus viviparus genome, variome and transcriptome elucidate lungworm biology and support future intervention.</title>
        <authorList>
            <person name="McNulty S.N."/>
            <person name="Strube C."/>
            <person name="Rosa B.A."/>
            <person name="Martin J.C."/>
            <person name="Tyagi R."/>
            <person name="Choi Y.J."/>
            <person name="Wang Q."/>
            <person name="Hallsworth Pepin K."/>
            <person name="Zhang X."/>
            <person name="Ozersky P."/>
            <person name="Wilson R.K."/>
            <person name="Sternberg P.W."/>
            <person name="Gasser R.B."/>
            <person name="Mitreva M."/>
        </authorList>
    </citation>
    <scope>NUCLEOTIDE SEQUENCE [LARGE SCALE GENOMIC DNA]</scope>
    <source>
        <strain evidence="3">HannoverDv2000</strain>
    </source>
</reference>
<feature type="compositionally biased region" description="Polar residues" evidence="1">
    <location>
        <begin position="85"/>
        <end position="94"/>
    </location>
</feature>
<accession>A0A0D8Y3L6</accession>
<gene>
    <name evidence="2" type="ORF">DICVIV_02498</name>
</gene>
<dbReference type="EMBL" id="KN716186">
    <property type="protein sequence ID" value="KJH51295.1"/>
    <property type="molecule type" value="Genomic_DNA"/>
</dbReference>
<sequence length="187" mass="21237">MVPLKIYAKQTLQPIIIHQDFPTYHQLHQPPQYQLQQQPIDIDQNVTSWCFVESSKKFLPQERTIEHYLTKERVAAGSPDLNVSEKPQPSKSLTDSPSSQQQQGDSDETEVEMPSSEACVQSADIDRRCKTHDMSSSKYSGDTYELKPSEDFASYGNKQTNGTLATEQPSNLYDDSDDDSDSDKWLE</sequence>
<dbReference type="AlphaFoldDB" id="A0A0D8Y3L6"/>
<name>A0A0D8Y3L6_DICVI</name>
<organism evidence="2 3">
    <name type="scientific">Dictyocaulus viviparus</name>
    <name type="common">Bovine lungworm</name>
    <dbReference type="NCBI Taxonomy" id="29172"/>
    <lineage>
        <taxon>Eukaryota</taxon>
        <taxon>Metazoa</taxon>
        <taxon>Ecdysozoa</taxon>
        <taxon>Nematoda</taxon>
        <taxon>Chromadorea</taxon>
        <taxon>Rhabditida</taxon>
        <taxon>Rhabditina</taxon>
        <taxon>Rhabditomorpha</taxon>
        <taxon>Strongyloidea</taxon>
        <taxon>Metastrongylidae</taxon>
        <taxon>Dictyocaulus</taxon>
    </lineage>
</organism>
<feature type="compositionally biased region" description="Polar residues" evidence="1">
    <location>
        <begin position="156"/>
        <end position="173"/>
    </location>
</feature>
<dbReference type="Proteomes" id="UP000053766">
    <property type="component" value="Unassembled WGS sequence"/>
</dbReference>
<feature type="region of interest" description="Disordered" evidence="1">
    <location>
        <begin position="76"/>
        <end position="187"/>
    </location>
</feature>
<reference evidence="2 3" key="1">
    <citation type="submission" date="2013-11" db="EMBL/GenBank/DDBJ databases">
        <title>Draft genome of the bovine lungworm Dictyocaulus viviparus.</title>
        <authorList>
            <person name="Mitreva M."/>
        </authorList>
    </citation>
    <scope>NUCLEOTIDE SEQUENCE [LARGE SCALE GENOMIC DNA]</scope>
    <source>
        <strain evidence="2 3">HannoverDv2000</strain>
    </source>
</reference>
<evidence type="ECO:0000313" key="3">
    <source>
        <dbReference type="Proteomes" id="UP000053766"/>
    </source>
</evidence>
<evidence type="ECO:0000256" key="1">
    <source>
        <dbReference type="SAM" id="MobiDB-lite"/>
    </source>
</evidence>
<keyword evidence="3" id="KW-1185">Reference proteome</keyword>